<keyword evidence="5" id="KW-0106">Calcium</keyword>
<feature type="domain" description="EF-hand" evidence="11">
    <location>
        <begin position="343"/>
        <end position="378"/>
    </location>
</feature>
<feature type="region of interest" description="Disordered" evidence="10">
    <location>
        <begin position="1"/>
        <end position="68"/>
    </location>
</feature>
<dbReference type="PANTHER" id="PTHR12086:SF12">
    <property type="entry name" value="EF-HAND DOMAIN-CONTAINING FAMILY MEMBER B"/>
    <property type="match status" value="1"/>
</dbReference>
<protein>
    <submittedName>
        <fullName evidence="13">EF-hand domain-containing family member B</fullName>
    </submittedName>
</protein>
<evidence type="ECO:0000256" key="9">
    <source>
        <dbReference type="ARBA" id="ARBA00023273"/>
    </source>
</evidence>
<evidence type="ECO:0000256" key="6">
    <source>
        <dbReference type="ARBA" id="ARBA00022846"/>
    </source>
</evidence>
<gene>
    <name evidence="13" type="primary">efhb</name>
</gene>
<dbReference type="Gene3D" id="1.10.238.10">
    <property type="entry name" value="EF-hand"/>
    <property type="match status" value="1"/>
</dbReference>
<dbReference type="GeneID" id="114448190"/>
<keyword evidence="12" id="KW-1185">Reference proteome</keyword>
<evidence type="ECO:0000259" key="11">
    <source>
        <dbReference type="PROSITE" id="PS50222"/>
    </source>
</evidence>
<keyword evidence="8" id="KW-0206">Cytoskeleton</keyword>
<dbReference type="InterPro" id="IPR018247">
    <property type="entry name" value="EF_Hand_1_Ca_BS"/>
</dbReference>
<dbReference type="PROSITE" id="PS00018">
    <property type="entry name" value="EF_HAND_1"/>
    <property type="match status" value="1"/>
</dbReference>
<evidence type="ECO:0000313" key="12">
    <source>
        <dbReference type="Proteomes" id="UP000515145"/>
    </source>
</evidence>
<dbReference type="RefSeq" id="XP_028280759.1">
    <property type="nucleotide sequence ID" value="XM_028424958.1"/>
</dbReference>
<keyword evidence="4" id="KW-0677">Repeat</keyword>
<dbReference type="GO" id="GO:0005509">
    <property type="term" value="F:calcium ion binding"/>
    <property type="evidence" value="ECO:0007669"/>
    <property type="project" value="InterPro"/>
</dbReference>
<comment type="subcellular location">
    <subcellularLocation>
        <location evidence="1">Cytoplasm</location>
        <location evidence="1">Cytoskeleton</location>
        <location evidence="1">Flagellum axoneme</location>
    </subcellularLocation>
</comment>
<keyword evidence="7" id="KW-0969">Cilium</keyword>
<dbReference type="InterPro" id="IPR002048">
    <property type="entry name" value="EF_hand_dom"/>
</dbReference>
<feature type="compositionally biased region" description="Basic residues" evidence="10">
    <location>
        <begin position="1"/>
        <end position="10"/>
    </location>
</feature>
<dbReference type="Pfam" id="PF13499">
    <property type="entry name" value="EF-hand_7"/>
    <property type="match status" value="1"/>
</dbReference>
<dbReference type="FunCoup" id="A0A6P7JUV5">
    <property type="interactions" value="180"/>
</dbReference>
<evidence type="ECO:0000256" key="5">
    <source>
        <dbReference type="ARBA" id="ARBA00022837"/>
    </source>
</evidence>
<dbReference type="SMART" id="SM00054">
    <property type="entry name" value="EFh"/>
    <property type="match status" value="2"/>
</dbReference>
<dbReference type="InterPro" id="IPR057428">
    <property type="entry name" value="EFHB_EF-hand_C"/>
</dbReference>
<reference evidence="13" key="1">
    <citation type="submission" date="2025-08" db="UniProtKB">
        <authorList>
            <consortium name="RefSeq"/>
        </authorList>
    </citation>
    <scope>IDENTIFICATION</scope>
</reference>
<evidence type="ECO:0000256" key="10">
    <source>
        <dbReference type="SAM" id="MobiDB-lite"/>
    </source>
</evidence>
<keyword evidence="6" id="KW-0282">Flagellum</keyword>
<dbReference type="PROSITE" id="PS50222">
    <property type="entry name" value="EF_HAND_2"/>
    <property type="match status" value="2"/>
</dbReference>
<dbReference type="InterPro" id="IPR011992">
    <property type="entry name" value="EF-hand-dom_pair"/>
</dbReference>
<dbReference type="Proteomes" id="UP000515145">
    <property type="component" value="Chromosome 16"/>
</dbReference>
<dbReference type="CDD" id="cd00051">
    <property type="entry name" value="EFh"/>
    <property type="match status" value="1"/>
</dbReference>
<dbReference type="InParanoid" id="A0A6P7JUV5"/>
<keyword evidence="3" id="KW-0479">Metal-binding</keyword>
<sequence length="574" mass="63772">MNHRNKSNRRKVVDRSPHIQTAGKPKPVGDRAETCLQEWGHPPTPPLLNKFRNNTRPGAVRGSAAGPAESVVHGVSTKASITSGSLLNPPKKTLFQQKLQELSESVYTSRIKALSDQSHDQQGQLPPYNDQTTFGVKTVKNIGVQEIINPSKTAEEIERESQEGHQAYIQSHSAYFVGEQIDRKYDWSHTSKDSSFGNPTPHFNDGRSVCKSLRWLGETQKFYNPNTIWKRSGNSGKMAALLGKPINISRKGNTLNVPSDHTFGIVTLGKTGDINGFAEPGQCVKGSDRQSSLVNAVRHHLKKVNFTNFNSLLTAFRHYDKSGKGMIDKQDLQAVFREFQLDVNEAILNELMDYCDTDKDGLINFLEFANFLNWKNKMPINSQEQRILTNKCEMSTALVNLEEKPVSDSAVFPQALIKTEDLEPIEEGSSMKTVRTLRRPWAGPDHFKTSSSLIGAGCVGVVTTDSGPTCGIPSVRSDLPAPRIKRVSDTNNYGDTSTVADLLYPSVHALQGVHKEHLFCPRTKTEIAEIFKNVGVSLSEEMFEKTWEQASMKQSTGEVSVESFRDVLKETTVL</sequence>
<evidence type="ECO:0000256" key="3">
    <source>
        <dbReference type="ARBA" id="ARBA00022723"/>
    </source>
</evidence>
<name>A0A6P7JUV5_9TELE</name>
<proteinExistence type="predicted"/>
<keyword evidence="9" id="KW-0966">Cell projection</keyword>
<dbReference type="OrthoDB" id="2096280at2759"/>
<evidence type="ECO:0000256" key="8">
    <source>
        <dbReference type="ARBA" id="ARBA00023212"/>
    </source>
</evidence>
<dbReference type="InterPro" id="IPR040193">
    <property type="entry name" value="EFHC1/EFHC2/EFHB"/>
</dbReference>
<dbReference type="CTD" id="151651"/>
<dbReference type="Pfam" id="PF25325">
    <property type="entry name" value="EF-hand_EFHB_C"/>
    <property type="match status" value="1"/>
</dbReference>
<feature type="domain" description="EF-hand" evidence="11">
    <location>
        <begin position="307"/>
        <end position="342"/>
    </location>
</feature>
<evidence type="ECO:0000256" key="7">
    <source>
        <dbReference type="ARBA" id="ARBA00023069"/>
    </source>
</evidence>
<dbReference type="PANTHER" id="PTHR12086">
    <property type="entry name" value="EF-HAND DOMAIN C-TERMINAL CONTAINING PROTEIN"/>
    <property type="match status" value="1"/>
</dbReference>
<accession>A0A6P7JUV5</accession>
<evidence type="ECO:0000313" key="13">
    <source>
        <dbReference type="RefSeq" id="XP_028280759.1"/>
    </source>
</evidence>
<dbReference type="AlphaFoldDB" id="A0A6P7JUV5"/>
<keyword evidence="2" id="KW-0963">Cytoplasm</keyword>
<organism evidence="12 13">
    <name type="scientific">Parambassis ranga</name>
    <name type="common">Indian glassy fish</name>
    <dbReference type="NCBI Taxonomy" id="210632"/>
    <lineage>
        <taxon>Eukaryota</taxon>
        <taxon>Metazoa</taxon>
        <taxon>Chordata</taxon>
        <taxon>Craniata</taxon>
        <taxon>Vertebrata</taxon>
        <taxon>Euteleostomi</taxon>
        <taxon>Actinopterygii</taxon>
        <taxon>Neopterygii</taxon>
        <taxon>Teleostei</taxon>
        <taxon>Neoteleostei</taxon>
        <taxon>Acanthomorphata</taxon>
        <taxon>Ovalentaria</taxon>
        <taxon>Ambassidae</taxon>
        <taxon>Parambassis</taxon>
    </lineage>
</organism>
<evidence type="ECO:0000256" key="1">
    <source>
        <dbReference type="ARBA" id="ARBA00004611"/>
    </source>
</evidence>
<evidence type="ECO:0000256" key="4">
    <source>
        <dbReference type="ARBA" id="ARBA00022737"/>
    </source>
</evidence>
<evidence type="ECO:0000256" key="2">
    <source>
        <dbReference type="ARBA" id="ARBA00022490"/>
    </source>
</evidence>
<dbReference type="SUPFAM" id="SSF47473">
    <property type="entry name" value="EF-hand"/>
    <property type="match status" value="1"/>
</dbReference>